<sequence>MNSVASNTRLNNLPNCKTQSLHRLKSPPQILAASAFVVGFGSGVYFNLPDQFSWLVECFSPLTPEPIVQATPNATNPVSLDLALQQARQTYPGGTA</sequence>
<accession>A0ABR9CUQ4</accession>
<evidence type="ECO:0000313" key="3">
    <source>
        <dbReference type="Proteomes" id="UP000652176"/>
    </source>
</evidence>
<dbReference type="RefSeq" id="WP_192372202.1">
    <property type="nucleotide sequence ID" value="NZ_CAJHIV010000001.1"/>
</dbReference>
<comment type="caution">
    <text evidence="2">The sequence shown here is derived from an EMBL/GenBank/DDBJ whole genome shotgun (WGS) entry which is preliminary data.</text>
</comment>
<name>A0ABR9CUQ4_9GAMM</name>
<reference evidence="2 3" key="1">
    <citation type="submission" date="2020-09" db="EMBL/GenBank/DDBJ databases">
        <title>Methylomonas albis sp. nov. and Methylomonas fluvii sp. nov.: Two cold-adapted methanotrophs from the River Elbe and an amended description of Methylovulum psychrotolerans strain Eb1.</title>
        <authorList>
            <person name="Bussmann I.K."/>
            <person name="Klings K.-W."/>
            <person name="Warnstedt J."/>
            <person name="Hoppert M."/>
            <person name="Saborowski A."/>
            <person name="Horn F."/>
            <person name="Liebner S."/>
        </authorList>
    </citation>
    <scope>NUCLEOTIDE SEQUENCE [LARGE SCALE GENOMIC DNA]</scope>
    <source>
        <strain evidence="2 3">EbA</strain>
    </source>
</reference>
<protein>
    <submittedName>
        <fullName evidence="2">Uncharacterized protein</fullName>
    </submittedName>
</protein>
<evidence type="ECO:0000256" key="1">
    <source>
        <dbReference type="SAM" id="MobiDB-lite"/>
    </source>
</evidence>
<organism evidence="2 3">
    <name type="scientific">Methylomonas albis</name>
    <dbReference type="NCBI Taxonomy" id="1854563"/>
    <lineage>
        <taxon>Bacteria</taxon>
        <taxon>Pseudomonadati</taxon>
        <taxon>Pseudomonadota</taxon>
        <taxon>Gammaproteobacteria</taxon>
        <taxon>Methylococcales</taxon>
        <taxon>Methylococcaceae</taxon>
        <taxon>Methylomonas</taxon>
    </lineage>
</organism>
<gene>
    <name evidence="2" type="ORF">IE877_00395</name>
</gene>
<keyword evidence="3" id="KW-1185">Reference proteome</keyword>
<feature type="region of interest" description="Disordered" evidence="1">
    <location>
        <begin position="1"/>
        <end position="21"/>
    </location>
</feature>
<dbReference type="EMBL" id="JACXSS010000001">
    <property type="protein sequence ID" value="MBD9354360.1"/>
    <property type="molecule type" value="Genomic_DNA"/>
</dbReference>
<feature type="compositionally biased region" description="Polar residues" evidence="1">
    <location>
        <begin position="1"/>
        <end position="19"/>
    </location>
</feature>
<proteinExistence type="predicted"/>
<dbReference type="Proteomes" id="UP000652176">
    <property type="component" value="Unassembled WGS sequence"/>
</dbReference>
<evidence type="ECO:0000313" key="2">
    <source>
        <dbReference type="EMBL" id="MBD9354360.1"/>
    </source>
</evidence>